<feature type="domain" description="VTT" evidence="6">
    <location>
        <begin position="75"/>
        <end position="194"/>
    </location>
</feature>
<feature type="transmembrane region" description="Helical" evidence="5">
    <location>
        <begin position="59"/>
        <end position="80"/>
    </location>
</feature>
<evidence type="ECO:0000259" key="6">
    <source>
        <dbReference type="Pfam" id="PF09335"/>
    </source>
</evidence>
<evidence type="ECO:0000256" key="4">
    <source>
        <dbReference type="ARBA" id="ARBA00023136"/>
    </source>
</evidence>
<feature type="transmembrane region" description="Helical" evidence="5">
    <location>
        <begin position="216"/>
        <end position="237"/>
    </location>
</feature>
<feature type="transmembrane region" description="Helical" evidence="5">
    <location>
        <begin position="12"/>
        <end position="31"/>
    </location>
</feature>
<sequence>MTFDQHRPGLLRFVPLILLVGLAGLAIANGWHRHLSLETLRVHGDALRAMVAEHPVESLIVYFIVYALVTASAMPGAVFVTLTGGYLFGTWIGGITTTAAATAGAMFIYLALRTALGDWLRARFRDRGGWMNRMCEGMERDAFWYLLTVRITPMAPFILINIVAGLVAAPVRAYAGATFLGVLPAFLIYSSIGAGLGDLLHTEPTLELTDLIEPRFIWAMAGVGLLSLAAPVALHWFRRGRGAA</sequence>
<evidence type="ECO:0000256" key="2">
    <source>
        <dbReference type="ARBA" id="ARBA00022692"/>
    </source>
</evidence>
<evidence type="ECO:0000256" key="1">
    <source>
        <dbReference type="ARBA" id="ARBA00004141"/>
    </source>
</evidence>
<evidence type="ECO:0000256" key="5">
    <source>
        <dbReference type="SAM" id="Phobius"/>
    </source>
</evidence>
<evidence type="ECO:0000256" key="3">
    <source>
        <dbReference type="ARBA" id="ARBA00022989"/>
    </source>
</evidence>
<comment type="subcellular location">
    <subcellularLocation>
        <location evidence="1">Membrane</location>
        <topology evidence="1">Multi-pass membrane protein</topology>
    </subcellularLocation>
</comment>
<dbReference type="InterPro" id="IPR045014">
    <property type="entry name" value="TM41A/B"/>
</dbReference>
<gene>
    <name evidence="7" type="ORF">Q0812_06935</name>
</gene>
<evidence type="ECO:0000313" key="7">
    <source>
        <dbReference type="EMBL" id="MDO1559161.1"/>
    </source>
</evidence>
<keyword evidence="8" id="KW-1185">Reference proteome</keyword>
<dbReference type="RefSeq" id="WP_302109584.1">
    <property type="nucleotide sequence ID" value="NZ_JAUKTR010000002.1"/>
</dbReference>
<dbReference type="PANTHER" id="PTHR43220:SF18">
    <property type="entry name" value="TRANSMEMBRANE PROTEIN 41B"/>
    <property type="match status" value="1"/>
</dbReference>
<accession>A0ABT8SKZ4</accession>
<comment type="caution">
    <text evidence="7">The sequence shown here is derived from an EMBL/GenBank/DDBJ whole genome shotgun (WGS) entry which is preliminary data.</text>
</comment>
<proteinExistence type="predicted"/>
<evidence type="ECO:0000313" key="8">
    <source>
        <dbReference type="Proteomes" id="UP001169063"/>
    </source>
</evidence>
<organism evidence="7 8">
    <name type="scientific">Peiella sedimenti</name>
    <dbReference type="NCBI Taxonomy" id="3061083"/>
    <lineage>
        <taxon>Bacteria</taxon>
        <taxon>Pseudomonadati</taxon>
        <taxon>Pseudomonadota</taxon>
        <taxon>Alphaproteobacteria</taxon>
        <taxon>Caulobacterales</taxon>
        <taxon>Caulobacteraceae</taxon>
        <taxon>Peiella</taxon>
    </lineage>
</organism>
<dbReference type="PANTHER" id="PTHR43220">
    <property type="match status" value="1"/>
</dbReference>
<dbReference type="Proteomes" id="UP001169063">
    <property type="component" value="Unassembled WGS sequence"/>
</dbReference>
<dbReference type="EMBL" id="JAUKTR010000002">
    <property type="protein sequence ID" value="MDO1559161.1"/>
    <property type="molecule type" value="Genomic_DNA"/>
</dbReference>
<protein>
    <submittedName>
        <fullName evidence="7">VTT domain-containing protein</fullName>
    </submittedName>
</protein>
<name>A0ABT8SKZ4_9CAUL</name>
<keyword evidence="2 5" id="KW-0812">Transmembrane</keyword>
<feature type="transmembrane region" description="Helical" evidence="5">
    <location>
        <begin position="87"/>
        <end position="112"/>
    </location>
</feature>
<feature type="transmembrane region" description="Helical" evidence="5">
    <location>
        <begin position="142"/>
        <end position="167"/>
    </location>
</feature>
<dbReference type="InterPro" id="IPR032816">
    <property type="entry name" value="VTT_dom"/>
</dbReference>
<keyword evidence="3 5" id="KW-1133">Transmembrane helix</keyword>
<feature type="transmembrane region" description="Helical" evidence="5">
    <location>
        <begin position="174"/>
        <end position="196"/>
    </location>
</feature>
<dbReference type="Pfam" id="PF09335">
    <property type="entry name" value="VTT_dom"/>
    <property type="match status" value="1"/>
</dbReference>
<keyword evidence="4 5" id="KW-0472">Membrane</keyword>
<reference evidence="7" key="1">
    <citation type="submission" date="2023-07" db="EMBL/GenBank/DDBJ databases">
        <title>Brevundimonas soil sp. nov., isolated from the soil of chemical plant.</title>
        <authorList>
            <person name="Wu N."/>
        </authorList>
    </citation>
    <scope>NUCLEOTIDE SEQUENCE</scope>
    <source>
        <strain evidence="7">XZ-24</strain>
    </source>
</reference>